<comment type="caution">
    <text evidence="2">The sequence shown here is derived from an EMBL/GenBank/DDBJ whole genome shotgun (WGS) entry which is preliminary data.</text>
</comment>
<reference evidence="2" key="1">
    <citation type="submission" date="2012-11" db="EMBL/GenBank/DDBJ databases">
        <title>Dependencies among metagenomic species, viruses, plasmids and units of genetic variation.</title>
        <authorList>
            <person name="Nielsen H.B."/>
            <person name="Almeida M."/>
            <person name="Juncker A.S."/>
            <person name="Rasmussen S."/>
            <person name="Li J."/>
            <person name="Sunagawa S."/>
            <person name="Plichta D."/>
            <person name="Gautier L."/>
            <person name="Le Chatelier E."/>
            <person name="Peletier E."/>
            <person name="Bonde I."/>
            <person name="Nielsen T."/>
            <person name="Manichanh C."/>
            <person name="Arumugam M."/>
            <person name="Batto J."/>
            <person name="Santos M.B.Q.D."/>
            <person name="Blom N."/>
            <person name="Borruel N."/>
            <person name="Burgdorf K.S."/>
            <person name="Boumezbeur F."/>
            <person name="Casellas F."/>
            <person name="Dore J."/>
            <person name="Guarner F."/>
            <person name="Hansen T."/>
            <person name="Hildebrand F."/>
            <person name="Kaas R.S."/>
            <person name="Kennedy S."/>
            <person name="Kristiansen K."/>
            <person name="Kultima J.R."/>
            <person name="Leonard P."/>
            <person name="Levenez F."/>
            <person name="Lund O."/>
            <person name="Moumen B."/>
            <person name="Le Paslier D."/>
            <person name="Pons N."/>
            <person name="Pedersen O."/>
            <person name="Prifti E."/>
            <person name="Qin J."/>
            <person name="Raes J."/>
            <person name="Tap J."/>
            <person name="Tims S."/>
            <person name="Ussery D.W."/>
            <person name="Yamada T."/>
            <person name="MetaHit consortium"/>
            <person name="Renault P."/>
            <person name="Sicheritz-Ponten T."/>
            <person name="Bork P."/>
            <person name="Wang J."/>
            <person name="Brunak S."/>
            <person name="Ehrlich S.D."/>
        </authorList>
    </citation>
    <scope>NUCLEOTIDE SEQUENCE [LARGE SCALE GENOMIC DNA]</scope>
</reference>
<dbReference type="EMBL" id="CBFW010000056">
    <property type="protein sequence ID" value="CDC70944.1"/>
    <property type="molecule type" value="Genomic_DNA"/>
</dbReference>
<sequence length="161" mass="19186">MCKCCNPVAKIYRHHKKNSASYCSDNRLICYFNRDVVEIKSIHSQWKLVANDEGSIDLYYKNTRFKKKDVDSPVWGYHLQKAFYKDMTSFSKYIVDHDKYRFSYLDKPLKPKGGKKPPVKGTKRWRAEQERQKKRDRRAAIKNVYYIFEELDAARASDEVN</sequence>
<dbReference type="Proteomes" id="UP000017938">
    <property type="component" value="Unassembled WGS sequence"/>
</dbReference>
<feature type="region of interest" description="Disordered" evidence="1">
    <location>
        <begin position="109"/>
        <end position="137"/>
    </location>
</feature>
<protein>
    <submittedName>
        <fullName evidence="2">Uncharacterized protein</fullName>
    </submittedName>
</protein>
<evidence type="ECO:0000313" key="2">
    <source>
        <dbReference type="EMBL" id="CDC70944.1"/>
    </source>
</evidence>
<dbReference type="AlphaFoldDB" id="R6TMF0"/>
<organism evidence="2 3">
    <name type="scientific">Candidatus Colimorpha enterica</name>
    <dbReference type="NCBI Taxonomy" id="3083063"/>
    <lineage>
        <taxon>Bacteria</taxon>
        <taxon>Pseudomonadati</taxon>
        <taxon>Bacteroidota</taxon>
        <taxon>Bacteroidia</taxon>
        <taxon>Bacteroidales</taxon>
        <taxon>Candidatus Colimorpha</taxon>
    </lineage>
</organism>
<feature type="compositionally biased region" description="Basic residues" evidence="1">
    <location>
        <begin position="110"/>
        <end position="124"/>
    </location>
</feature>
<evidence type="ECO:0000313" key="3">
    <source>
        <dbReference type="Proteomes" id="UP000017938"/>
    </source>
</evidence>
<gene>
    <name evidence="2" type="ORF">BN580_00797</name>
</gene>
<name>R6TMF0_9BACT</name>
<evidence type="ECO:0000256" key="1">
    <source>
        <dbReference type="SAM" id="MobiDB-lite"/>
    </source>
</evidence>
<proteinExistence type="predicted"/>
<accession>R6TMF0</accession>